<dbReference type="GO" id="GO:0015074">
    <property type="term" value="P:DNA integration"/>
    <property type="evidence" value="ECO:0007669"/>
    <property type="project" value="InterPro"/>
</dbReference>
<name>A0A5P3AVY3_PHOVU</name>
<keyword evidence="1" id="KW-0233">DNA recombination</keyword>
<dbReference type="InterPro" id="IPR011010">
    <property type="entry name" value="DNA_brk_join_enz"/>
</dbReference>
<evidence type="ECO:0000256" key="1">
    <source>
        <dbReference type="ARBA" id="ARBA00023172"/>
    </source>
</evidence>
<accession>A0A5P3AVY3</accession>
<dbReference type="GO" id="GO:0006310">
    <property type="term" value="P:DNA recombination"/>
    <property type="evidence" value="ECO:0007669"/>
    <property type="project" value="UniProtKB-KW"/>
</dbReference>
<dbReference type="AlphaFoldDB" id="A0A5P3AVY3"/>
<dbReference type="GO" id="GO:0003677">
    <property type="term" value="F:DNA binding"/>
    <property type="evidence" value="ECO:0007669"/>
    <property type="project" value="InterPro"/>
</dbReference>
<evidence type="ECO:0000313" key="2">
    <source>
        <dbReference type="EMBL" id="QEW37223.1"/>
    </source>
</evidence>
<organism evidence="2 3">
    <name type="scientific">Phocaeicola vulgatus</name>
    <name type="common">Bacteroides vulgatus</name>
    <dbReference type="NCBI Taxonomy" id="821"/>
    <lineage>
        <taxon>Bacteria</taxon>
        <taxon>Pseudomonadati</taxon>
        <taxon>Bacteroidota</taxon>
        <taxon>Bacteroidia</taxon>
        <taxon>Bacteroidales</taxon>
        <taxon>Bacteroidaceae</taxon>
        <taxon>Phocaeicola</taxon>
    </lineage>
</organism>
<protein>
    <submittedName>
        <fullName evidence="2">Uncharacterized protein</fullName>
    </submittedName>
</protein>
<gene>
    <name evidence="2" type="ORF">VIC01_02802</name>
</gene>
<dbReference type="SUPFAM" id="SSF56349">
    <property type="entry name" value="DNA breaking-rejoining enzymes"/>
    <property type="match status" value="1"/>
</dbReference>
<dbReference type="Gene3D" id="1.10.443.10">
    <property type="entry name" value="Intergrase catalytic core"/>
    <property type="match status" value="1"/>
</dbReference>
<sequence>MFPKQAANSLVTEMSQYFVFLQICLFCNSCKTLNYKRFTFNSRHSVFYCISKYYLCCTPFVCDFLIANGVPIETVSKILGHTNIRATQIYARVTDVKVSNDMELLVQKLDIAK</sequence>
<reference evidence="2 3" key="1">
    <citation type="submission" date="2019-09" db="EMBL/GenBank/DDBJ databases">
        <title>Commensal-derived Metabolites Govern Vibrio cholerae Pathogenesis in Host.</title>
        <authorList>
            <person name="Yoon S.S."/>
            <person name="Yoon M.Y."/>
        </authorList>
    </citation>
    <scope>NUCLEOTIDE SEQUENCE [LARGE SCALE GENOMIC DNA]</scope>
    <source>
        <strain evidence="2 3">VIC01</strain>
    </source>
</reference>
<dbReference type="EMBL" id="CP043529">
    <property type="protein sequence ID" value="QEW37223.1"/>
    <property type="molecule type" value="Genomic_DNA"/>
</dbReference>
<proteinExistence type="predicted"/>
<evidence type="ECO:0000313" key="3">
    <source>
        <dbReference type="Proteomes" id="UP000326091"/>
    </source>
</evidence>
<dbReference type="Proteomes" id="UP000326091">
    <property type="component" value="Chromosome"/>
</dbReference>
<dbReference type="InterPro" id="IPR013762">
    <property type="entry name" value="Integrase-like_cat_sf"/>
</dbReference>